<gene>
    <name evidence="2" type="ORF">HNR07_003418</name>
</gene>
<dbReference type="EMBL" id="JACHDO010000001">
    <property type="protein sequence ID" value="MBB5492281.1"/>
    <property type="molecule type" value="Genomic_DNA"/>
</dbReference>
<evidence type="ECO:0008006" key="4">
    <source>
        <dbReference type="Google" id="ProtNLM"/>
    </source>
</evidence>
<evidence type="ECO:0000313" key="3">
    <source>
        <dbReference type="Proteomes" id="UP000579647"/>
    </source>
</evidence>
<dbReference type="Proteomes" id="UP000579647">
    <property type="component" value="Unassembled WGS sequence"/>
</dbReference>
<protein>
    <recommendedName>
        <fullName evidence="4">Lipoprotein</fullName>
    </recommendedName>
</protein>
<dbReference type="PROSITE" id="PS51257">
    <property type="entry name" value="PROKAR_LIPOPROTEIN"/>
    <property type="match status" value="1"/>
</dbReference>
<sequence>MRRVVCAALVVALAGCAAPEAEPEQAEASAPLAAPSAPGPSPEEKAVNAYLGMMGAVVEASLDGAEDHPDLELYARGQALELATGMLDGAKAMGEPVLRPEVTDTDLEADPASIMVEDCMDNTEWVIEGFEEMDPEERNTRLFQATVTDQQGKWKVDELWLGEFDEC</sequence>
<evidence type="ECO:0000256" key="1">
    <source>
        <dbReference type="SAM" id="SignalP"/>
    </source>
</evidence>
<proteinExistence type="predicted"/>
<feature type="signal peptide" evidence="1">
    <location>
        <begin position="1"/>
        <end position="17"/>
    </location>
</feature>
<feature type="chain" id="PRO_5039666082" description="Lipoprotein" evidence="1">
    <location>
        <begin position="18"/>
        <end position="167"/>
    </location>
</feature>
<reference evidence="2 3" key="1">
    <citation type="submission" date="2020-08" db="EMBL/GenBank/DDBJ databases">
        <title>Sequencing the genomes of 1000 actinobacteria strains.</title>
        <authorList>
            <person name="Klenk H.-P."/>
        </authorList>
    </citation>
    <scope>NUCLEOTIDE SEQUENCE [LARGE SCALE GENOMIC DNA]</scope>
    <source>
        <strain evidence="2 3">DSM 44598</strain>
    </source>
</reference>
<keyword evidence="1" id="KW-0732">Signal</keyword>
<dbReference type="RefSeq" id="WP_184365776.1">
    <property type="nucleotide sequence ID" value="NZ_BAAAKM010000123.1"/>
</dbReference>
<organism evidence="2 3">
    <name type="scientific">Nocardiopsis metallicus</name>
    <dbReference type="NCBI Taxonomy" id="179819"/>
    <lineage>
        <taxon>Bacteria</taxon>
        <taxon>Bacillati</taxon>
        <taxon>Actinomycetota</taxon>
        <taxon>Actinomycetes</taxon>
        <taxon>Streptosporangiales</taxon>
        <taxon>Nocardiopsidaceae</taxon>
        <taxon>Nocardiopsis</taxon>
    </lineage>
</organism>
<keyword evidence="3" id="KW-1185">Reference proteome</keyword>
<evidence type="ECO:0000313" key="2">
    <source>
        <dbReference type="EMBL" id="MBB5492281.1"/>
    </source>
</evidence>
<dbReference type="AlphaFoldDB" id="A0A840WH02"/>
<name>A0A840WH02_9ACTN</name>
<comment type="caution">
    <text evidence="2">The sequence shown here is derived from an EMBL/GenBank/DDBJ whole genome shotgun (WGS) entry which is preliminary data.</text>
</comment>
<accession>A0A840WH02</accession>